<dbReference type="InterPro" id="IPR017853">
    <property type="entry name" value="GH"/>
</dbReference>
<sequence>MTKGRQGFIAFVCAAIVAAPFTAVTAYAAAGSNPGPVDVTLGTGYAEQGMSAWTGDGGSVNNVTYDGVSAWETNPASGNHYIYLNVSDDFINGGSNHVDVTFEYYDGAANGDGFAFSYDSAETAWDYNVPKTLLTGSNTWKTVTYTLSDARFSNMENGADMRIDTNVPIAIRKVTVAAAADESVPTAINVEPASIDMNAQSVQPIAATIRDQSGSVMNKRAVDWTSSDPAVATVDGSGTVTAVSTGTAAVTASYGGLSAQVPVTITNGPVSAILGASNLNRGISVWPGDGPGATAVTYDGVTGLQTNPATGAFGIYGNVSDKYIFDGKHKVEVTIEYYDAKLDGKQNFSLLYDSVLYNWSGGPNTTTYLTGTNTWKTVTYTLDDVKFAGRENNAADFRINTSAPIAFHSITIEKFPILTIEGSSAKTGNIFLTSETPAINLSFGNQYDTREALTARYSVLDYTGSVVKSGSFDVDLAPNEPGYVQALSFGALPKGTYAVTVNAATPDGSTQLSESYHFSVIADLTGKPVAPFLGMNSHYSISWSNIDLGLPLIAQSGATNIRDAHADVSDKAAAYGISMLTGLSLSGFSQAAAGTDQYYADFSDYAKEYAATMNGKAEYMEVGNEYNSGGSAAEYFKFLKLAYVAVKSVAPDMKVVAGVAFQYDANWLKQLIDLGACDYADAISFHVYSNNNPENEGLVGNFQDLRGYIQGKGVTKPIDLLLTETGYATQETGYGGLPESTSAAYAAQLYVTTLANNDLIKKIYWYDFMNDGTDPTFYETNGGIVRSDLTAKPSFVAFNAASDLLAGASFVESYNTLDSNIRIYKFHRAADGRDILALWANKNSQTIQLGLGGGSASVADLFGNEQQYDEIGGTITLTAAEQPIYIVGSFAQAPTLGATPAFAADTAKISVAPGDEAAVHITRAAGAENLSGTYAVELPAGWALTSGGQFSAGQTTDTLTFAAPESTDQATGEIRIYPTSEAGHLYAKLKVDTQLSEPSTVEMLPQVNAAGTGYDLAVRITNLSNKGTLSGGTVTVLQPASMAGSASFDTIAPNSVGEVRFAAPSLDVYAPTSVKLRIDRADGSSQTIERNLTSLTAVKADASINIDGVIDPAEWNHAQSFRLNDASQVKLMTDWGGTDDLSADVYTKWDANYLYLAASVTDNADFNPYTPDLSWQGDGIQFTIDPGRAQGPGTIKSSENGFALNTDTGAIMKSGGYGAGNLENSLVQIKREGSATNYELAIKWSDILPAGMAAGSGTNVGFSFLVNDNDGAGRRGWMEYMSGIGFSKDPNLYGDLILTDRTSLGEDGPPSQPPVTAAALAPAEPDGLNGWYVQPVTVSLTPDPNGAKTEYSLDGGTTWQPYSAPVTFDQDGTYSLSYRSADEDGQTEEAKTIDFKLDRTAPVGTVQYSSTEPTAGPVTAKLTANEPVTITNNDGADSYAFTSNGSFTFRFIDEAGHTGTAEAAVANIVAKSTAAPGEPVLSNDNGWDTGLLDGDYRVVMNMWYGNNGSTYKLYENDVLIDTQTLTDNAPQAQSASTAISGRKNGTYTYVVELTNAFGTARSKPMTVAVKDAEPAKPVLSNDNWDGDGNFNIAMNMYWGTNGSAYRLYENDVLIDEQSLDAHTPQAQSAVTAIAGRAAGTYTYRCELVNEAGVASSATMQVTVKP</sequence>
<proteinExistence type="predicted"/>
<evidence type="ECO:0000313" key="3">
    <source>
        <dbReference type="EMBL" id="QHT61380.1"/>
    </source>
</evidence>
<dbReference type="GO" id="GO:0016052">
    <property type="term" value="P:carbohydrate catabolic process"/>
    <property type="evidence" value="ECO:0007669"/>
    <property type="project" value="InterPro"/>
</dbReference>
<dbReference type="Gene3D" id="2.60.40.10">
    <property type="entry name" value="Immunoglobulins"/>
    <property type="match status" value="3"/>
</dbReference>
<keyword evidence="1" id="KW-0732">Signal</keyword>
<dbReference type="CDD" id="cd09621">
    <property type="entry name" value="CBM9_like_5"/>
    <property type="match status" value="1"/>
</dbReference>
<evidence type="ECO:0000256" key="1">
    <source>
        <dbReference type="SAM" id="SignalP"/>
    </source>
</evidence>
<dbReference type="GO" id="GO:0030246">
    <property type="term" value="F:carbohydrate binding"/>
    <property type="evidence" value="ECO:0007669"/>
    <property type="project" value="InterPro"/>
</dbReference>
<dbReference type="InterPro" id="IPR014756">
    <property type="entry name" value="Ig_E-set"/>
</dbReference>
<dbReference type="GO" id="GO:0004568">
    <property type="term" value="F:chitinase activity"/>
    <property type="evidence" value="ECO:0007669"/>
    <property type="project" value="InterPro"/>
</dbReference>
<gene>
    <name evidence="3" type="ORF">GXP70_16385</name>
</gene>
<name>A0A6C0G3U8_9BACL</name>
<dbReference type="InterPro" id="IPR013540">
    <property type="entry name" value="ChitinaseA_N"/>
</dbReference>
<dbReference type="Gene3D" id="3.20.20.80">
    <property type="entry name" value="Glycosidases"/>
    <property type="match status" value="1"/>
</dbReference>
<dbReference type="SMART" id="SM00635">
    <property type="entry name" value="BID_2"/>
    <property type="match status" value="1"/>
</dbReference>
<dbReference type="InterPro" id="IPR058094">
    <property type="entry name" value="Ig-like_OmpL47-like"/>
</dbReference>
<feature type="signal peptide" evidence="1">
    <location>
        <begin position="1"/>
        <end position="28"/>
    </location>
</feature>
<dbReference type="SUPFAM" id="SSF51445">
    <property type="entry name" value="(Trans)glycosidases"/>
    <property type="match status" value="1"/>
</dbReference>
<dbReference type="InterPro" id="IPR003343">
    <property type="entry name" value="Big_2"/>
</dbReference>
<dbReference type="InterPro" id="IPR010502">
    <property type="entry name" value="Carb-bd_dom_fam9"/>
</dbReference>
<dbReference type="NCBIfam" id="NF047446">
    <property type="entry name" value="barrel_OmpL47"/>
    <property type="match status" value="1"/>
</dbReference>
<dbReference type="Pfam" id="PF06452">
    <property type="entry name" value="CBM9_1"/>
    <property type="match status" value="1"/>
</dbReference>
<dbReference type="EMBL" id="CP048209">
    <property type="protein sequence ID" value="QHT61380.1"/>
    <property type="molecule type" value="Genomic_DNA"/>
</dbReference>
<dbReference type="Pfam" id="PF08329">
    <property type="entry name" value="ChitinaseA_N"/>
    <property type="match status" value="1"/>
</dbReference>
<dbReference type="InterPro" id="IPR008964">
    <property type="entry name" value="Invasin/intimin_cell_adhesion"/>
</dbReference>
<keyword evidence="4" id="KW-1185">Reference proteome</keyword>
<dbReference type="SUPFAM" id="SSF81296">
    <property type="entry name" value="E set domains"/>
    <property type="match status" value="2"/>
</dbReference>
<reference evidence="3 4" key="1">
    <citation type="submission" date="2020-01" db="EMBL/GenBank/DDBJ databases">
        <title>Paenibacillus sp. nov., isolated from tomato rhizosphere.</title>
        <authorList>
            <person name="Weon H.-Y."/>
            <person name="Lee S.A."/>
        </authorList>
    </citation>
    <scope>NUCLEOTIDE SEQUENCE [LARGE SCALE GENOMIC DNA]</scope>
    <source>
        <strain evidence="3 4">12200R-189</strain>
    </source>
</reference>
<feature type="domain" description="BIG2" evidence="2">
    <location>
        <begin position="184"/>
        <end position="264"/>
    </location>
</feature>
<dbReference type="SUPFAM" id="SSF49373">
    <property type="entry name" value="Invasin/intimin cell-adhesion fragments"/>
    <property type="match status" value="1"/>
</dbReference>
<dbReference type="Pfam" id="PF02368">
    <property type="entry name" value="Big_2"/>
    <property type="match status" value="1"/>
</dbReference>
<dbReference type="KEGG" id="plyc:GXP70_16385"/>
<accession>A0A6C0G3U8</accession>
<dbReference type="Gene3D" id="2.60.40.1080">
    <property type="match status" value="1"/>
</dbReference>
<evidence type="ECO:0000259" key="2">
    <source>
        <dbReference type="SMART" id="SM00635"/>
    </source>
</evidence>
<organism evidence="3 4">
    <name type="scientific">Paenibacillus lycopersici</name>
    <dbReference type="NCBI Taxonomy" id="2704462"/>
    <lineage>
        <taxon>Bacteria</taxon>
        <taxon>Bacillati</taxon>
        <taxon>Bacillota</taxon>
        <taxon>Bacilli</taxon>
        <taxon>Bacillales</taxon>
        <taxon>Paenibacillaceae</taxon>
        <taxon>Paenibacillus</taxon>
    </lineage>
</organism>
<dbReference type="Gene3D" id="2.60.40.1190">
    <property type="match status" value="1"/>
</dbReference>
<dbReference type="InterPro" id="IPR013783">
    <property type="entry name" value="Ig-like_fold"/>
</dbReference>
<feature type="chain" id="PRO_5025433239" description="BIG2 domain-containing protein" evidence="1">
    <location>
        <begin position="29"/>
        <end position="1665"/>
    </location>
</feature>
<dbReference type="RefSeq" id="WP_162357819.1">
    <property type="nucleotide sequence ID" value="NZ_CP048209.1"/>
</dbReference>
<evidence type="ECO:0000313" key="4">
    <source>
        <dbReference type="Proteomes" id="UP000476064"/>
    </source>
</evidence>
<dbReference type="Proteomes" id="UP000476064">
    <property type="component" value="Chromosome"/>
</dbReference>
<dbReference type="SUPFAM" id="SSF49344">
    <property type="entry name" value="CBD9-like"/>
    <property type="match status" value="1"/>
</dbReference>
<dbReference type="GO" id="GO:0006032">
    <property type="term" value="P:chitin catabolic process"/>
    <property type="evidence" value="ECO:0007669"/>
    <property type="project" value="InterPro"/>
</dbReference>
<protein>
    <recommendedName>
        <fullName evidence="2">BIG2 domain-containing protein</fullName>
    </recommendedName>
</protein>